<evidence type="ECO:0000256" key="1">
    <source>
        <dbReference type="SAM" id="MobiDB-lite"/>
    </source>
</evidence>
<dbReference type="EMBL" id="PPEK01000019">
    <property type="protein sequence ID" value="PNV66859.1"/>
    <property type="molecule type" value="Genomic_DNA"/>
</dbReference>
<dbReference type="Gene3D" id="1.10.10.10">
    <property type="entry name" value="Winged helix-like DNA-binding domain superfamily/Winged helix DNA-binding domain"/>
    <property type="match status" value="1"/>
</dbReference>
<evidence type="ECO:0000313" key="2">
    <source>
        <dbReference type="EMBL" id="PNV66859.1"/>
    </source>
</evidence>
<reference evidence="3" key="1">
    <citation type="submission" date="2018-01" db="EMBL/GenBank/DDBJ databases">
        <title>Rubneribacter badeniensis gen. nov., sp. nov., and Colonibacter rubneri, gen. nov., sp. nov., WGS of new members of the Eggerthellaceae.</title>
        <authorList>
            <person name="Danylec N."/>
            <person name="Stoll D.A."/>
            <person name="Doetsch A."/>
            <person name="Kulling S.E."/>
            <person name="Huch M."/>
        </authorList>
    </citation>
    <scope>NUCLEOTIDE SEQUENCE [LARGE SCALE GENOMIC DNA]</scope>
    <source>
        <strain evidence="3">ResAG-96</strain>
    </source>
</reference>
<evidence type="ECO:0000313" key="3">
    <source>
        <dbReference type="Proteomes" id="UP000236197"/>
    </source>
</evidence>
<sequence length="135" mass="15225">MARTDRKTLERTRMRVLAYLAVRAEENSGQGTSFGLMTRSLALTEGRVRSACRALQGEGLIVVEARFDEDGGQRANRYVLTKAGYEVLQDEIDAAARRLEVRPGPVEARRREGPRRDEAPRKPDGRDVGRRPCRE</sequence>
<dbReference type="RefSeq" id="WP_103265816.1">
    <property type="nucleotide sequence ID" value="NZ_CABMLE010000019.1"/>
</dbReference>
<dbReference type="OrthoDB" id="3192536at2"/>
<comment type="caution">
    <text evidence="2">The sequence shown here is derived from an EMBL/GenBank/DDBJ whole genome shotgun (WGS) entry which is preliminary data.</text>
</comment>
<dbReference type="AlphaFoldDB" id="A0A2K2U9B9"/>
<name>A0A2K2U9B9_9ACTN</name>
<gene>
    <name evidence="2" type="ORF">C2L71_11070</name>
</gene>
<dbReference type="SUPFAM" id="SSF46785">
    <property type="entry name" value="Winged helix' DNA-binding domain"/>
    <property type="match status" value="1"/>
</dbReference>
<accession>A0A2K2U9B9</accession>
<organism evidence="2 3">
    <name type="scientific">Enteroscipio rubneri</name>
    <dbReference type="NCBI Taxonomy" id="2070686"/>
    <lineage>
        <taxon>Bacteria</taxon>
        <taxon>Bacillati</taxon>
        <taxon>Actinomycetota</taxon>
        <taxon>Coriobacteriia</taxon>
        <taxon>Eggerthellales</taxon>
        <taxon>Eggerthellaceae</taxon>
        <taxon>Enteroscipio</taxon>
    </lineage>
</organism>
<feature type="region of interest" description="Disordered" evidence="1">
    <location>
        <begin position="98"/>
        <end position="135"/>
    </location>
</feature>
<dbReference type="InterPro" id="IPR036388">
    <property type="entry name" value="WH-like_DNA-bd_sf"/>
</dbReference>
<proteinExistence type="predicted"/>
<dbReference type="Proteomes" id="UP000236197">
    <property type="component" value="Unassembled WGS sequence"/>
</dbReference>
<evidence type="ECO:0008006" key="4">
    <source>
        <dbReference type="Google" id="ProtNLM"/>
    </source>
</evidence>
<dbReference type="InterPro" id="IPR036390">
    <property type="entry name" value="WH_DNA-bd_sf"/>
</dbReference>
<keyword evidence="3" id="KW-1185">Reference proteome</keyword>
<protein>
    <recommendedName>
        <fullName evidence="4">MarR family transcriptional regulator</fullName>
    </recommendedName>
</protein>